<comment type="cofactor">
    <cofactor evidence="1">
        <name>Mg(2+)</name>
        <dbReference type="ChEBI" id="CHEBI:18420"/>
    </cofactor>
</comment>
<dbReference type="OrthoDB" id="5187599at2"/>
<keyword evidence="3" id="KW-0479">Metal-binding</keyword>
<dbReference type="InterPro" id="IPR036649">
    <property type="entry name" value="Pyrophosphatase_sf"/>
</dbReference>
<protein>
    <recommendedName>
        <fullName evidence="2">inorganic diphosphatase</fullName>
        <ecNumber evidence="2">3.6.1.1</ecNumber>
    </recommendedName>
</protein>
<dbReference type="GO" id="GO:0005737">
    <property type="term" value="C:cytoplasm"/>
    <property type="evidence" value="ECO:0007669"/>
    <property type="project" value="InterPro"/>
</dbReference>
<reference evidence="6 7" key="1">
    <citation type="submission" date="2018-11" db="EMBL/GenBank/DDBJ databases">
        <title>Rufibacter latericius sp. nov., isolated from water in Baiyang Lake.</title>
        <authorList>
            <person name="Yang Y."/>
        </authorList>
    </citation>
    <scope>NUCLEOTIDE SEQUENCE [LARGE SCALE GENOMIC DNA]</scope>
    <source>
        <strain evidence="6 7">R-22-1c-1</strain>
    </source>
</reference>
<dbReference type="Proteomes" id="UP000272117">
    <property type="component" value="Unassembled WGS sequence"/>
</dbReference>
<evidence type="ECO:0000256" key="4">
    <source>
        <dbReference type="ARBA" id="ARBA00022801"/>
    </source>
</evidence>
<evidence type="ECO:0000256" key="2">
    <source>
        <dbReference type="ARBA" id="ARBA00012146"/>
    </source>
</evidence>
<name>A0A3M9MK63_9BACT</name>
<keyword evidence="4" id="KW-0378">Hydrolase</keyword>
<dbReference type="GO" id="GO:0000287">
    <property type="term" value="F:magnesium ion binding"/>
    <property type="evidence" value="ECO:0007669"/>
    <property type="project" value="InterPro"/>
</dbReference>
<dbReference type="GO" id="GO:0004427">
    <property type="term" value="F:inorganic diphosphate phosphatase activity"/>
    <property type="evidence" value="ECO:0007669"/>
    <property type="project" value="UniProtKB-EC"/>
</dbReference>
<evidence type="ECO:0000313" key="6">
    <source>
        <dbReference type="EMBL" id="RNI25952.1"/>
    </source>
</evidence>
<dbReference type="Pfam" id="PF00719">
    <property type="entry name" value="Pyrophosphatase"/>
    <property type="match status" value="1"/>
</dbReference>
<keyword evidence="7" id="KW-1185">Reference proteome</keyword>
<accession>A0A3M9MK63</accession>
<gene>
    <name evidence="6" type="ORF">EFB08_14040</name>
</gene>
<dbReference type="InterPro" id="IPR008162">
    <property type="entry name" value="Pyrophosphatase"/>
</dbReference>
<evidence type="ECO:0000256" key="1">
    <source>
        <dbReference type="ARBA" id="ARBA00001946"/>
    </source>
</evidence>
<organism evidence="6 7">
    <name type="scientific">Rufibacter latericius</name>
    <dbReference type="NCBI Taxonomy" id="2487040"/>
    <lineage>
        <taxon>Bacteria</taxon>
        <taxon>Pseudomonadati</taxon>
        <taxon>Bacteroidota</taxon>
        <taxon>Cytophagia</taxon>
        <taxon>Cytophagales</taxon>
        <taxon>Hymenobacteraceae</taxon>
        <taxon>Rufibacter</taxon>
    </lineage>
</organism>
<dbReference type="EC" id="3.6.1.1" evidence="2"/>
<keyword evidence="5" id="KW-0460">Magnesium</keyword>
<sequence length="222" mass="24951">MRFFTYLTGNRLKTLLPLSTNMRVASLKNGQLWLLFMAILCLSCKPDYRELPAITETKHWQAVVETPSGSTLPQVYDAKEKKFVPQLEAGQPRKLEFLPYPGNEGFIPSTLVDSVQGRPAAPLPVIILCDQKEPGTVLEISPVGVMVLESEGELRHLIVAVPARPSEQTISPNSFSDFSARYPAVKSILEQWYLNVNPRQPTRLSAWKSEAFADQLIQKWVQ</sequence>
<evidence type="ECO:0000256" key="5">
    <source>
        <dbReference type="ARBA" id="ARBA00022842"/>
    </source>
</evidence>
<dbReference type="GO" id="GO:0006796">
    <property type="term" value="P:phosphate-containing compound metabolic process"/>
    <property type="evidence" value="ECO:0007669"/>
    <property type="project" value="InterPro"/>
</dbReference>
<evidence type="ECO:0000256" key="3">
    <source>
        <dbReference type="ARBA" id="ARBA00022723"/>
    </source>
</evidence>
<evidence type="ECO:0000313" key="7">
    <source>
        <dbReference type="Proteomes" id="UP000272117"/>
    </source>
</evidence>
<comment type="caution">
    <text evidence="6">The sequence shown here is derived from an EMBL/GenBank/DDBJ whole genome shotgun (WGS) entry which is preliminary data.</text>
</comment>
<dbReference type="EMBL" id="RJJD01000008">
    <property type="protein sequence ID" value="RNI25952.1"/>
    <property type="molecule type" value="Genomic_DNA"/>
</dbReference>
<dbReference type="Gene3D" id="3.90.80.10">
    <property type="entry name" value="Inorganic pyrophosphatase"/>
    <property type="match status" value="1"/>
</dbReference>
<proteinExistence type="predicted"/>
<dbReference type="SUPFAM" id="SSF50324">
    <property type="entry name" value="Inorganic pyrophosphatase"/>
    <property type="match status" value="1"/>
</dbReference>
<dbReference type="AlphaFoldDB" id="A0A3M9MK63"/>